<keyword evidence="12" id="KW-0540">Nuclease</keyword>
<keyword evidence="3" id="KW-0479">Metal-binding</keyword>
<name>A0A3E1J0S6_GARVA</name>
<evidence type="ECO:0000313" key="12">
    <source>
        <dbReference type="EMBL" id="RFD79788.1"/>
    </source>
</evidence>
<dbReference type="Pfam" id="PF00633">
    <property type="entry name" value="HHH"/>
    <property type="match status" value="1"/>
</dbReference>
<keyword evidence="7" id="KW-0411">Iron-sulfur</keyword>
<keyword evidence="10" id="KW-0456">Lyase</keyword>
<evidence type="ECO:0000259" key="11">
    <source>
        <dbReference type="SMART" id="SM00478"/>
    </source>
</evidence>
<evidence type="ECO:0000256" key="2">
    <source>
        <dbReference type="ARBA" id="ARBA00022485"/>
    </source>
</evidence>
<evidence type="ECO:0000313" key="13">
    <source>
        <dbReference type="Proteomes" id="UP000259221"/>
    </source>
</evidence>
<evidence type="ECO:0000256" key="5">
    <source>
        <dbReference type="ARBA" id="ARBA00022801"/>
    </source>
</evidence>
<keyword evidence="12" id="KW-0255">Endonuclease</keyword>
<dbReference type="InterPro" id="IPR004035">
    <property type="entry name" value="Endouclease-III_FeS-bd_BS"/>
</dbReference>
<dbReference type="SUPFAM" id="SSF48150">
    <property type="entry name" value="DNA-glycosylase"/>
    <property type="match status" value="1"/>
</dbReference>
<evidence type="ECO:0000256" key="4">
    <source>
        <dbReference type="ARBA" id="ARBA00022763"/>
    </source>
</evidence>
<comment type="cofactor">
    <cofactor evidence="10">
        <name>[4Fe-4S] cluster</name>
        <dbReference type="ChEBI" id="CHEBI:49883"/>
    </cofactor>
    <text evidence="10">Binds 1 [4Fe-4S] cluster.</text>
</comment>
<dbReference type="EMBL" id="LRTV01000006">
    <property type="protein sequence ID" value="RFD79788.1"/>
    <property type="molecule type" value="Genomic_DNA"/>
</dbReference>
<comment type="caution">
    <text evidence="10">Lacks conserved residue(s) required for the propagation of feature annotation.</text>
</comment>
<dbReference type="InterPro" id="IPR003265">
    <property type="entry name" value="HhH-GPD_domain"/>
</dbReference>
<dbReference type="InterPro" id="IPR005759">
    <property type="entry name" value="Nth"/>
</dbReference>
<keyword evidence="2" id="KW-0004">4Fe-4S</keyword>
<dbReference type="AlphaFoldDB" id="A0A3E1J0S6"/>
<evidence type="ECO:0000256" key="10">
    <source>
        <dbReference type="HAMAP-Rule" id="MF_00942"/>
    </source>
</evidence>
<dbReference type="GO" id="GO:0046872">
    <property type="term" value="F:metal ion binding"/>
    <property type="evidence" value="ECO:0007669"/>
    <property type="project" value="UniProtKB-KW"/>
</dbReference>
<dbReference type="Gene3D" id="1.10.1670.10">
    <property type="entry name" value="Helix-hairpin-Helix base-excision DNA repair enzymes (C-terminal)"/>
    <property type="match status" value="1"/>
</dbReference>
<proteinExistence type="inferred from homology"/>
<dbReference type="GO" id="GO:0003677">
    <property type="term" value="F:DNA binding"/>
    <property type="evidence" value="ECO:0007669"/>
    <property type="project" value="UniProtKB-UniRule"/>
</dbReference>
<protein>
    <recommendedName>
        <fullName evidence="10">Endonuclease III</fullName>
        <ecNumber evidence="10">4.2.99.18</ecNumber>
    </recommendedName>
    <alternativeName>
        <fullName evidence="10">DNA-(apurinic or apyrimidinic site) lyase</fullName>
    </alternativeName>
</protein>
<dbReference type="CDD" id="cd00056">
    <property type="entry name" value="ENDO3c"/>
    <property type="match status" value="1"/>
</dbReference>
<feature type="domain" description="HhH-GPD" evidence="11">
    <location>
        <begin position="44"/>
        <end position="204"/>
    </location>
</feature>
<dbReference type="Gene3D" id="1.10.340.30">
    <property type="entry name" value="Hypothetical protein, domain 2"/>
    <property type="match status" value="1"/>
</dbReference>
<dbReference type="GO" id="GO:0019104">
    <property type="term" value="F:DNA N-glycosylase activity"/>
    <property type="evidence" value="ECO:0007669"/>
    <property type="project" value="UniProtKB-UniRule"/>
</dbReference>
<dbReference type="NCBIfam" id="TIGR01083">
    <property type="entry name" value="nth"/>
    <property type="match status" value="1"/>
</dbReference>
<dbReference type="SMART" id="SM00478">
    <property type="entry name" value="ENDO3c"/>
    <property type="match status" value="1"/>
</dbReference>
<dbReference type="Proteomes" id="UP000259221">
    <property type="component" value="Unassembled WGS sequence"/>
</dbReference>
<sequence>MRESKKAKLARIHAEYALLCEEIPSPQCALHFSNPFELLIATVLSAQTTDKRVNMVTPELFATFPNSRALAQASLAQVESIIRTLGFYRVKAQHIIALSARLESNFHGVVPSSMEDLTSLPGVGRKTANVVRGNAFGLPGFPVDTHVMRVTGRLGWYDHGSSCHKRQNTQIKPDPTAIEREITAYFPPNEWTNLSHRLIAHGRTVCTAKNPKCALCPLRATCPYAAS</sequence>
<keyword evidence="10" id="KW-0238">DNA-binding</keyword>
<keyword evidence="8 10" id="KW-0234">DNA repair</keyword>
<organism evidence="12 13">
    <name type="scientific">Gardnerella vaginalis</name>
    <dbReference type="NCBI Taxonomy" id="2702"/>
    <lineage>
        <taxon>Bacteria</taxon>
        <taxon>Bacillati</taxon>
        <taxon>Actinomycetota</taxon>
        <taxon>Actinomycetes</taxon>
        <taxon>Bifidobacteriales</taxon>
        <taxon>Bifidobacteriaceae</taxon>
        <taxon>Gardnerella</taxon>
    </lineage>
</organism>
<dbReference type="InterPro" id="IPR003651">
    <property type="entry name" value="Endonuclease3_FeS-loop_motif"/>
</dbReference>
<dbReference type="InterPro" id="IPR023170">
    <property type="entry name" value="HhH_base_excis_C"/>
</dbReference>
<evidence type="ECO:0000256" key="1">
    <source>
        <dbReference type="ARBA" id="ARBA00008343"/>
    </source>
</evidence>
<dbReference type="GO" id="GO:0140078">
    <property type="term" value="F:class I DNA-(apurinic or apyrimidinic site) endonuclease activity"/>
    <property type="evidence" value="ECO:0007669"/>
    <property type="project" value="UniProtKB-EC"/>
</dbReference>
<evidence type="ECO:0000256" key="3">
    <source>
        <dbReference type="ARBA" id="ARBA00022723"/>
    </source>
</evidence>
<dbReference type="GO" id="GO:0051539">
    <property type="term" value="F:4 iron, 4 sulfur cluster binding"/>
    <property type="evidence" value="ECO:0007669"/>
    <property type="project" value="UniProtKB-KW"/>
</dbReference>
<comment type="function">
    <text evidence="10">DNA repair enzyme that has both DNA N-glycosylase activity and AP-lyase activity. The DNA N-glycosylase activity releases various damaged pyrimidines from DNA by cleaving the N-glycosidic bond, leaving an AP (apurinic/apyrimidinic) site. The AP-lyase activity cleaves the phosphodiester bond 3' to the AP site by a beta-elimination, leaving a 3'-terminal unsaturated sugar and a product with a terminal 5'-phosphate.</text>
</comment>
<comment type="caution">
    <text evidence="12">The sequence shown here is derived from an EMBL/GenBank/DDBJ whole genome shotgun (WGS) entry which is preliminary data.</text>
</comment>
<dbReference type="RefSeq" id="WP_116712201.1">
    <property type="nucleotide sequence ID" value="NZ_LRTV01000006.1"/>
</dbReference>
<dbReference type="EC" id="4.2.99.18" evidence="10"/>
<dbReference type="OrthoDB" id="9800977at2"/>
<dbReference type="GO" id="GO:0006285">
    <property type="term" value="P:base-excision repair, AP site formation"/>
    <property type="evidence" value="ECO:0007669"/>
    <property type="project" value="TreeGrafter"/>
</dbReference>
<comment type="catalytic activity">
    <reaction evidence="10">
        <text>2'-deoxyribonucleotide-(2'-deoxyribose 5'-phosphate)-2'-deoxyribonucleotide-DNA = a 3'-end 2'-deoxyribonucleotide-(2,3-dehydro-2,3-deoxyribose 5'-phosphate)-DNA + a 5'-end 5'-phospho-2'-deoxyribonucleoside-DNA + H(+)</text>
        <dbReference type="Rhea" id="RHEA:66592"/>
        <dbReference type="Rhea" id="RHEA-COMP:13180"/>
        <dbReference type="Rhea" id="RHEA-COMP:16897"/>
        <dbReference type="Rhea" id="RHEA-COMP:17067"/>
        <dbReference type="ChEBI" id="CHEBI:15378"/>
        <dbReference type="ChEBI" id="CHEBI:136412"/>
        <dbReference type="ChEBI" id="CHEBI:157695"/>
        <dbReference type="ChEBI" id="CHEBI:167181"/>
        <dbReference type="EC" id="4.2.99.18"/>
    </reaction>
</comment>
<dbReference type="PROSITE" id="PS00764">
    <property type="entry name" value="ENDONUCLEASE_III_1"/>
    <property type="match status" value="1"/>
</dbReference>
<dbReference type="PANTHER" id="PTHR10359">
    <property type="entry name" value="A/G-SPECIFIC ADENINE GLYCOSYLASE/ENDONUCLEASE III"/>
    <property type="match status" value="1"/>
</dbReference>
<keyword evidence="4 10" id="KW-0227">DNA damage</keyword>
<evidence type="ECO:0000256" key="7">
    <source>
        <dbReference type="ARBA" id="ARBA00023014"/>
    </source>
</evidence>
<dbReference type="FunFam" id="1.10.340.30:FF:000001">
    <property type="entry name" value="Endonuclease III"/>
    <property type="match status" value="1"/>
</dbReference>
<evidence type="ECO:0000256" key="8">
    <source>
        <dbReference type="ARBA" id="ARBA00023204"/>
    </source>
</evidence>
<keyword evidence="9 10" id="KW-0326">Glycosidase</keyword>
<dbReference type="PIRSF" id="PIRSF001435">
    <property type="entry name" value="Nth"/>
    <property type="match status" value="1"/>
</dbReference>
<keyword evidence="6" id="KW-0408">Iron</keyword>
<gene>
    <name evidence="10" type="primary">nth</name>
    <name evidence="12" type="ORF">AXE77_03320</name>
</gene>
<dbReference type="SMART" id="SM00525">
    <property type="entry name" value="FES"/>
    <property type="match status" value="1"/>
</dbReference>
<evidence type="ECO:0000256" key="6">
    <source>
        <dbReference type="ARBA" id="ARBA00023004"/>
    </source>
</evidence>
<accession>A0A3E1J0S6</accession>
<evidence type="ECO:0000256" key="9">
    <source>
        <dbReference type="ARBA" id="ARBA00023295"/>
    </source>
</evidence>
<dbReference type="InterPro" id="IPR000445">
    <property type="entry name" value="HhH_motif"/>
</dbReference>
<keyword evidence="5 10" id="KW-0378">Hydrolase</keyword>
<dbReference type="InterPro" id="IPR011257">
    <property type="entry name" value="DNA_glycosylase"/>
</dbReference>
<dbReference type="PANTHER" id="PTHR10359:SF18">
    <property type="entry name" value="ENDONUCLEASE III"/>
    <property type="match status" value="1"/>
</dbReference>
<comment type="similarity">
    <text evidence="1 10">Belongs to the Nth/MutY family.</text>
</comment>
<reference evidence="12 13" key="1">
    <citation type="submission" date="2016-02" db="EMBL/GenBank/DDBJ databases">
        <authorList>
            <person name="Alioto T."/>
            <person name="Alioto T."/>
        </authorList>
    </citation>
    <scope>NUCLEOTIDE SEQUENCE [LARGE SCALE GENOMIC DNA]</scope>
    <source>
        <strain evidence="12 13">NR010</strain>
    </source>
</reference>
<dbReference type="Pfam" id="PF00730">
    <property type="entry name" value="HhH-GPD"/>
    <property type="match status" value="1"/>
</dbReference>
<dbReference type="HAMAP" id="MF_00942">
    <property type="entry name" value="Nth"/>
    <property type="match status" value="1"/>
</dbReference>